<dbReference type="PROSITE" id="PS50932">
    <property type="entry name" value="HTH_LACI_2"/>
    <property type="match status" value="1"/>
</dbReference>
<evidence type="ECO:0000313" key="5">
    <source>
        <dbReference type="EMBL" id="CCJ33200.1"/>
    </source>
</evidence>
<dbReference type="GO" id="GO:0000976">
    <property type="term" value="F:transcription cis-regulatory region binding"/>
    <property type="evidence" value="ECO:0007669"/>
    <property type="project" value="TreeGrafter"/>
</dbReference>
<keyword evidence="1" id="KW-0805">Transcription regulation</keyword>
<dbReference type="Gene3D" id="1.10.260.40">
    <property type="entry name" value="lambda repressor-like DNA-binding domains"/>
    <property type="match status" value="1"/>
</dbReference>
<dbReference type="PANTHER" id="PTHR30146">
    <property type="entry name" value="LACI-RELATED TRANSCRIPTIONAL REPRESSOR"/>
    <property type="match status" value="1"/>
</dbReference>
<dbReference type="Pfam" id="PF13377">
    <property type="entry name" value="Peripla_BP_3"/>
    <property type="match status" value="1"/>
</dbReference>
<dbReference type="Pfam" id="PF00356">
    <property type="entry name" value="LacI"/>
    <property type="match status" value="1"/>
</dbReference>
<evidence type="ECO:0000313" key="6">
    <source>
        <dbReference type="Proteomes" id="UP000007652"/>
    </source>
</evidence>
<evidence type="ECO:0000256" key="3">
    <source>
        <dbReference type="ARBA" id="ARBA00023163"/>
    </source>
</evidence>
<dbReference type="GO" id="GO:0003700">
    <property type="term" value="F:DNA-binding transcription factor activity"/>
    <property type="evidence" value="ECO:0007669"/>
    <property type="project" value="TreeGrafter"/>
</dbReference>
<dbReference type="SMART" id="SM00354">
    <property type="entry name" value="HTH_LACI"/>
    <property type="match status" value="1"/>
</dbReference>
<keyword evidence="3" id="KW-0804">Transcription</keyword>
<dbReference type="SUPFAM" id="SSF53822">
    <property type="entry name" value="Periplasmic binding protein-like I"/>
    <property type="match status" value="1"/>
</dbReference>
<dbReference type="InterPro" id="IPR046335">
    <property type="entry name" value="LacI/GalR-like_sensor"/>
</dbReference>
<dbReference type="Gene3D" id="3.40.50.2300">
    <property type="match status" value="2"/>
</dbReference>
<dbReference type="PANTHER" id="PTHR30146:SF109">
    <property type="entry name" value="HTH-TYPE TRANSCRIPTIONAL REGULATOR GALS"/>
    <property type="match status" value="1"/>
</dbReference>
<dbReference type="eggNOG" id="COG1609">
    <property type="taxonomic scope" value="Bacteria"/>
</dbReference>
<dbReference type="InterPro" id="IPR010982">
    <property type="entry name" value="Lambda_DNA-bd_dom_sf"/>
</dbReference>
<dbReference type="InterPro" id="IPR028082">
    <property type="entry name" value="Peripla_BP_I"/>
</dbReference>
<dbReference type="SUPFAM" id="SSF47413">
    <property type="entry name" value="lambda repressor-like DNA-binding domains"/>
    <property type="match status" value="1"/>
</dbReference>
<dbReference type="AlphaFoldDB" id="I7LGC9"/>
<dbReference type="PRINTS" id="PR00036">
    <property type="entry name" value="HTHLACI"/>
</dbReference>
<dbReference type="CDD" id="cd06294">
    <property type="entry name" value="PBP1_MalR-like"/>
    <property type="match status" value="1"/>
</dbReference>
<dbReference type="STRING" id="857293.CAAU_1116"/>
<dbReference type="PROSITE" id="PS00356">
    <property type="entry name" value="HTH_LACI_1"/>
    <property type="match status" value="1"/>
</dbReference>
<evidence type="ECO:0000259" key="4">
    <source>
        <dbReference type="PROSITE" id="PS50932"/>
    </source>
</evidence>
<name>I7LGC9_9CLOT</name>
<dbReference type="EMBL" id="CAKP01000065">
    <property type="protein sequence ID" value="CCJ33200.1"/>
    <property type="molecule type" value="Genomic_DNA"/>
</dbReference>
<dbReference type="RefSeq" id="WP_008908471.1">
    <property type="nucleotide sequence ID" value="NZ_CAKP01000065.1"/>
</dbReference>
<reference evidence="5 6" key="1">
    <citation type="journal article" date="2011" name="J. Bacteriol.">
        <title>Draft genome sequence of Caloramator australicus strain RC3T, a thermoanaerobe from the Great Artesian Basin of Australia.</title>
        <authorList>
            <person name="Ogg C.D."/>
            <person name="Patel B.K.C."/>
        </authorList>
    </citation>
    <scope>NUCLEOTIDE SEQUENCE [LARGE SCALE GENOMIC DNA]</scope>
    <source>
        <strain evidence="5 6">RC3</strain>
    </source>
</reference>
<dbReference type="CDD" id="cd01392">
    <property type="entry name" value="HTH_LacI"/>
    <property type="match status" value="1"/>
</dbReference>
<comment type="caution">
    <text evidence="5">The sequence shown here is derived from an EMBL/GenBank/DDBJ whole genome shotgun (WGS) entry which is preliminary data.</text>
</comment>
<protein>
    <submittedName>
        <fullName evidence="5">Transcriptional regulator YcjW, LacI family,possibly involved in maltodextrin utilization pathway</fullName>
    </submittedName>
</protein>
<dbReference type="InterPro" id="IPR000843">
    <property type="entry name" value="HTH_LacI"/>
</dbReference>
<gene>
    <name evidence="5" type="ORF">CAAU_1116</name>
</gene>
<dbReference type="Proteomes" id="UP000007652">
    <property type="component" value="Unassembled WGS sequence"/>
</dbReference>
<sequence>MPATIKDVAKLANVSISTVSRVINNAPNVNPNTRKRVLDAINKLNFKPNKIAQSLTATAFPAIGIVSLTRFSNEAFLPLILQSIGEVADKKDYEIVLNTSKDENQEIKKCISMIESKVIQGIIILSSKVNDPLIEKLYEMKFPFVLLGRYTNERIANEIYSVDTDNFADSKEAVEYLFKLGHNRIAFIHGPLKYVVSQDRLSGYIEAHKEAAIPVDYSIIKDGGSSIKEAYLAAKEILKNPNPPTAVFVSDDSKAVGVYRACQELNLKIPDDISVIGHNNYEISQILSPQLTTIDVPIKDLGIIGTRKLFDLIEGIPTEKRTILDTKFIKRKSCKSLI</sequence>
<proteinExistence type="predicted"/>
<evidence type="ECO:0000256" key="2">
    <source>
        <dbReference type="ARBA" id="ARBA00023125"/>
    </source>
</evidence>
<feature type="domain" description="HTH lacI-type" evidence="4">
    <location>
        <begin position="3"/>
        <end position="57"/>
    </location>
</feature>
<accession>I7LGC9</accession>
<organism evidence="5 6">
    <name type="scientific">Caloramator australicus RC3</name>
    <dbReference type="NCBI Taxonomy" id="857293"/>
    <lineage>
        <taxon>Bacteria</taxon>
        <taxon>Bacillati</taxon>
        <taxon>Bacillota</taxon>
        <taxon>Clostridia</taxon>
        <taxon>Eubacteriales</taxon>
        <taxon>Clostridiaceae</taxon>
        <taxon>Caloramator</taxon>
    </lineage>
</organism>
<keyword evidence="2" id="KW-0238">DNA-binding</keyword>
<evidence type="ECO:0000256" key="1">
    <source>
        <dbReference type="ARBA" id="ARBA00023015"/>
    </source>
</evidence>
<dbReference type="OrthoDB" id="9784962at2"/>
<keyword evidence="6" id="KW-1185">Reference proteome</keyword>